<proteinExistence type="predicted"/>
<dbReference type="GO" id="GO:0003700">
    <property type="term" value="F:DNA-binding transcription factor activity"/>
    <property type="evidence" value="ECO:0007669"/>
    <property type="project" value="TreeGrafter"/>
</dbReference>
<dbReference type="AlphaFoldDB" id="A0A386ZAT0"/>
<dbReference type="PANTHER" id="PTHR47894">
    <property type="entry name" value="HTH-TYPE TRANSCRIPTIONAL REGULATOR GADX"/>
    <property type="match status" value="1"/>
</dbReference>
<dbReference type="PANTHER" id="PTHR47894:SF1">
    <property type="entry name" value="HTH-TYPE TRANSCRIPTIONAL REGULATOR VQSM"/>
    <property type="match status" value="1"/>
</dbReference>
<accession>A0A386ZAT0</accession>
<evidence type="ECO:0000256" key="1">
    <source>
        <dbReference type="ARBA" id="ARBA00023125"/>
    </source>
</evidence>
<dbReference type="EMBL" id="CP032568">
    <property type="protein sequence ID" value="AYF74781.1"/>
    <property type="molecule type" value="Genomic_DNA"/>
</dbReference>
<dbReference type="GO" id="GO:0005829">
    <property type="term" value="C:cytosol"/>
    <property type="evidence" value="ECO:0007669"/>
    <property type="project" value="TreeGrafter"/>
</dbReference>
<dbReference type="Pfam" id="PF12625">
    <property type="entry name" value="Arabinose_bd"/>
    <property type="match status" value="1"/>
</dbReference>
<dbReference type="InterPro" id="IPR032687">
    <property type="entry name" value="AraC-type_N"/>
</dbReference>
<organism evidence="3 4">
    <name type="scientific">Nocardia yunnanensis</name>
    <dbReference type="NCBI Taxonomy" id="2382165"/>
    <lineage>
        <taxon>Bacteria</taxon>
        <taxon>Bacillati</taxon>
        <taxon>Actinomycetota</taxon>
        <taxon>Actinomycetes</taxon>
        <taxon>Mycobacteriales</taxon>
        <taxon>Nocardiaceae</taxon>
        <taxon>Nocardia</taxon>
    </lineage>
</organism>
<dbReference type="OrthoDB" id="4546172at2"/>
<keyword evidence="4" id="KW-1185">Reference proteome</keyword>
<protein>
    <recommendedName>
        <fullName evidence="2">HTH-type transcriptional regulator AraC-type N-terminal domain-containing protein</fullName>
    </recommendedName>
</protein>
<feature type="domain" description="HTH-type transcriptional regulator AraC-type N-terminal" evidence="2">
    <location>
        <begin position="128"/>
        <end position="313"/>
    </location>
</feature>
<keyword evidence="1" id="KW-0238">DNA-binding</keyword>
<gene>
    <name evidence="3" type="ORF">D7D52_13930</name>
</gene>
<evidence type="ECO:0000313" key="3">
    <source>
        <dbReference type="EMBL" id="AYF74781.1"/>
    </source>
</evidence>
<dbReference type="Proteomes" id="UP000267164">
    <property type="component" value="Chromosome"/>
</dbReference>
<name>A0A386ZAT0_9NOCA</name>
<evidence type="ECO:0000259" key="2">
    <source>
        <dbReference type="Pfam" id="PF12625"/>
    </source>
</evidence>
<reference evidence="3 4" key="1">
    <citation type="submission" date="2018-09" db="EMBL/GenBank/DDBJ databases">
        <title>Nocardia yunnanensis sp. nov., an actinomycete isolated from a soil sample.</title>
        <authorList>
            <person name="Zhang J."/>
        </authorList>
    </citation>
    <scope>NUCLEOTIDE SEQUENCE [LARGE SCALE GENOMIC DNA]</scope>
    <source>
        <strain evidence="3 4">CFHS0054</strain>
    </source>
</reference>
<evidence type="ECO:0000313" key="4">
    <source>
        <dbReference type="Proteomes" id="UP000267164"/>
    </source>
</evidence>
<dbReference type="GO" id="GO:0000976">
    <property type="term" value="F:transcription cis-regulatory region binding"/>
    <property type="evidence" value="ECO:0007669"/>
    <property type="project" value="TreeGrafter"/>
</dbReference>
<sequence length="353" mass="38172">MLRWNNYKVASGIAPASFRSGADGIGTAPSAPMAAIRRAAGRRTMAQCAVAWRKWCCPRGSALTKLYAESGCTVRPPVHPGLPGGTQSNRPEVTVGLLVIDRGTAERQSRKRPIFSTALLVDFALGRGIPISAMLRDTDIRPGQLRNPDGEVSYAQQVTVMRNLVRGLHDEPGFGLMAGLTCHPPGLDALELAVLSQPTALRAFEVGVGFAEQSCSLARHTLEPHGDEIALLRDDSMVPADIRRFALEHDIGVLISVQREALPMRQAIVRAEVAVPPDPVYDGIALVLGLQDVVFDAPRTVLTLDRALLDAPMPQANPRYARLYEVTDATSATRRSAMDSHLRAARRIDWGPA</sequence>
<dbReference type="KEGG" id="nyu:D7D52_13930"/>